<evidence type="ECO:0008006" key="3">
    <source>
        <dbReference type="Google" id="ProtNLM"/>
    </source>
</evidence>
<accession>A0ABQ1C9Y3</accession>
<comment type="caution">
    <text evidence="1">The sequence shown here is derived from an EMBL/GenBank/DDBJ whole genome shotgun (WGS) entry which is preliminary data.</text>
</comment>
<proteinExistence type="predicted"/>
<keyword evidence="2" id="KW-1185">Reference proteome</keyword>
<dbReference type="EMBL" id="BLKX01000001">
    <property type="protein sequence ID" value="GFG81278.1"/>
    <property type="molecule type" value="Genomic_DNA"/>
</dbReference>
<protein>
    <recommendedName>
        <fullName evidence="3">PE domain-containing protein</fullName>
    </recommendedName>
</protein>
<evidence type="ECO:0000313" key="2">
    <source>
        <dbReference type="Proteomes" id="UP000465240"/>
    </source>
</evidence>
<reference evidence="1 2" key="1">
    <citation type="journal article" date="2019" name="Emerg. Microbes Infect.">
        <title>Comprehensive subspecies identification of 175 nontuberculous mycobacteria species based on 7547 genomic profiles.</title>
        <authorList>
            <person name="Matsumoto Y."/>
            <person name="Kinjo T."/>
            <person name="Motooka D."/>
            <person name="Nabeya D."/>
            <person name="Jung N."/>
            <person name="Uechi K."/>
            <person name="Horii T."/>
            <person name="Iida T."/>
            <person name="Fujita J."/>
            <person name="Nakamura S."/>
        </authorList>
    </citation>
    <scope>NUCLEOTIDE SEQUENCE [LARGE SCALE GENOMIC DNA]</scope>
    <source>
        <strain evidence="1 2">JCM 18565</strain>
    </source>
</reference>
<evidence type="ECO:0000313" key="1">
    <source>
        <dbReference type="EMBL" id="GFG81278.1"/>
    </source>
</evidence>
<dbReference type="Proteomes" id="UP000465240">
    <property type="component" value="Unassembled WGS sequence"/>
</dbReference>
<sequence length="64" mass="6331">MPNIAAIAAEISSAPAAKTAEVGAAAAALAALIDEPILARSVAAAATQSVDAYTKDMRQDPPPN</sequence>
<gene>
    <name evidence="1" type="ORF">MPRG_45540</name>
</gene>
<name>A0ABQ1C9Y3_9MYCO</name>
<organism evidence="1 2">
    <name type="scientific">Mycobacterium paragordonae</name>
    <dbReference type="NCBI Taxonomy" id="1389713"/>
    <lineage>
        <taxon>Bacteria</taxon>
        <taxon>Bacillati</taxon>
        <taxon>Actinomycetota</taxon>
        <taxon>Actinomycetes</taxon>
        <taxon>Mycobacteriales</taxon>
        <taxon>Mycobacteriaceae</taxon>
        <taxon>Mycobacterium</taxon>
    </lineage>
</organism>